<dbReference type="STRING" id="1122133.SAMN02745157_1117"/>
<keyword evidence="2" id="KW-0812">Transmembrane</keyword>
<organism evidence="4 5">
    <name type="scientific">Kaistia soli DSM 19436</name>
    <dbReference type="NCBI Taxonomy" id="1122133"/>
    <lineage>
        <taxon>Bacteria</taxon>
        <taxon>Pseudomonadati</taxon>
        <taxon>Pseudomonadota</taxon>
        <taxon>Alphaproteobacteria</taxon>
        <taxon>Hyphomicrobiales</taxon>
        <taxon>Kaistiaceae</taxon>
        <taxon>Kaistia</taxon>
    </lineage>
</organism>
<evidence type="ECO:0000259" key="3">
    <source>
        <dbReference type="Pfam" id="PF07007"/>
    </source>
</evidence>
<dbReference type="Gene3D" id="1.20.1270.180">
    <property type="match status" value="1"/>
</dbReference>
<evidence type="ECO:0000256" key="2">
    <source>
        <dbReference type="SAM" id="Phobius"/>
    </source>
</evidence>
<keyword evidence="2" id="KW-1133">Transmembrane helix</keyword>
<proteinExistence type="predicted"/>
<dbReference type="AlphaFoldDB" id="A0A1M4X0W7"/>
<dbReference type="InterPro" id="IPR009739">
    <property type="entry name" value="LprI-like_N"/>
</dbReference>
<dbReference type="Proteomes" id="UP000184485">
    <property type="component" value="Unassembled WGS sequence"/>
</dbReference>
<dbReference type="EMBL" id="FQUP01000001">
    <property type="protein sequence ID" value="SHE87100.1"/>
    <property type="molecule type" value="Genomic_DNA"/>
</dbReference>
<protein>
    <recommendedName>
        <fullName evidence="3">Lysozyme inhibitor LprI-like N-terminal domain-containing protein</fullName>
    </recommendedName>
</protein>
<keyword evidence="2" id="KW-0472">Membrane</keyword>
<dbReference type="PANTHER" id="PTHR37549">
    <property type="entry name" value="LIPOPROTEIN LPRI"/>
    <property type="match status" value="1"/>
</dbReference>
<evidence type="ECO:0000256" key="1">
    <source>
        <dbReference type="SAM" id="MobiDB-lite"/>
    </source>
</evidence>
<accession>A0A1M4X0W7</accession>
<dbReference type="GO" id="GO:0005576">
    <property type="term" value="C:extracellular region"/>
    <property type="evidence" value="ECO:0007669"/>
    <property type="project" value="TreeGrafter"/>
</dbReference>
<feature type="region of interest" description="Disordered" evidence="1">
    <location>
        <begin position="1"/>
        <end position="32"/>
    </location>
</feature>
<dbReference type="PANTHER" id="PTHR37549:SF1">
    <property type="entry name" value="LIPOPROTEIN LPRI"/>
    <property type="match status" value="1"/>
</dbReference>
<dbReference type="InterPro" id="IPR052755">
    <property type="entry name" value="Lysozyme_Inhibitor_LprI"/>
</dbReference>
<evidence type="ECO:0000313" key="4">
    <source>
        <dbReference type="EMBL" id="SHE87100.1"/>
    </source>
</evidence>
<evidence type="ECO:0000313" key="5">
    <source>
        <dbReference type="Proteomes" id="UP000184485"/>
    </source>
</evidence>
<reference evidence="4 5" key="1">
    <citation type="submission" date="2016-11" db="EMBL/GenBank/DDBJ databases">
        <authorList>
            <person name="Jaros S."/>
            <person name="Januszkiewicz K."/>
            <person name="Wedrychowicz H."/>
        </authorList>
    </citation>
    <scope>NUCLEOTIDE SEQUENCE [LARGE SCALE GENOMIC DNA]</scope>
    <source>
        <strain evidence="4 5">DSM 19436</strain>
    </source>
</reference>
<gene>
    <name evidence="4" type="ORF">SAMN02745157_1117</name>
</gene>
<feature type="domain" description="Lysozyme inhibitor LprI-like N-terminal" evidence="3">
    <location>
        <begin position="69"/>
        <end position="135"/>
    </location>
</feature>
<sequence>MARRLRHPVLSQPSPSPTSSPILDKGESSKGAMMGTERTRGIVLGMLGLAVIAVAAALPYKAEAASFNCAKAAQPDEVAICAHRDLNDDDVEMATRYQMLLKLVAMGTAGDMRDDQKAWLSWRRSCGSDVACLGNAYQDRIGALKAAFDRIAARGPF</sequence>
<feature type="compositionally biased region" description="Low complexity" evidence="1">
    <location>
        <begin position="8"/>
        <end position="21"/>
    </location>
</feature>
<name>A0A1M4X0W7_9HYPH</name>
<keyword evidence="5" id="KW-1185">Reference proteome</keyword>
<dbReference type="Pfam" id="PF07007">
    <property type="entry name" value="LprI"/>
    <property type="match status" value="1"/>
</dbReference>
<feature type="transmembrane region" description="Helical" evidence="2">
    <location>
        <begin position="42"/>
        <end position="60"/>
    </location>
</feature>